<dbReference type="GO" id="GO:0003676">
    <property type="term" value="F:nucleic acid binding"/>
    <property type="evidence" value="ECO:0007669"/>
    <property type="project" value="InterPro"/>
</dbReference>
<dbReference type="EMBL" id="LR798244">
    <property type="protein sequence ID" value="CAB5216966.1"/>
    <property type="molecule type" value="Genomic_DNA"/>
</dbReference>
<dbReference type="Gene3D" id="3.30.420.10">
    <property type="entry name" value="Ribonuclease H-like superfamily/Ribonuclease H"/>
    <property type="match status" value="2"/>
</dbReference>
<organism evidence="2">
    <name type="scientific">uncultured Caudovirales phage</name>
    <dbReference type="NCBI Taxonomy" id="2100421"/>
    <lineage>
        <taxon>Viruses</taxon>
        <taxon>Duplodnaviria</taxon>
        <taxon>Heunggongvirae</taxon>
        <taxon>Uroviricota</taxon>
        <taxon>Caudoviricetes</taxon>
        <taxon>Peduoviridae</taxon>
        <taxon>Maltschvirus</taxon>
        <taxon>Maltschvirus maltsch</taxon>
    </lineage>
</organism>
<name>A0A6J7WQ62_9CAUD</name>
<gene>
    <name evidence="2" type="ORF">UFOVP199_20</name>
</gene>
<dbReference type="InterPro" id="IPR038720">
    <property type="entry name" value="YprB_RNase_H-like_dom"/>
</dbReference>
<reference evidence="2" key="1">
    <citation type="submission" date="2020-05" db="EMBL/GenBank/DDBJ databases">
        <authorList>
            <person name="Chiriac C."/>
            <person name="Salcher M."/>
            <person name="Ghai R."/>
            <person name="Kavagutti S V."/>
        </authorList>
    </citation>
    <scope>NUCLEOTIDE SEQUENCE</scope>
</reference>
<dbReference type="Pfam" id="PF13482">
    <property type="entry name" value="RNase_H_2"/>
    <property type="match status" value="1"/>
</dbReference>
<dbReference type="InterPro" id="IPR036397">
    <property type="entry name" value="RNaseH_sf"/>
</dbReference>
<sequence length="254" mass="28728">MSLAAALGIEKPRAPRVLTIDIETSPNIAYAWGIWDVNISTSQLIEPSRVLCFAAKWLDEKKTHFFSEFHDGKTVMLQAAWDMMNEADVIIGYNHARFDVPHLHREFLLAGMSAPSPHQDVDLLRVMKQRFKFISNKLGFITEALGMDTKLETGGQQLWNDVLKNDPKAWAKFKRYNIQDVRITEQLFTLLAPWIKTVPHAGMWADNMAVCYRCGSKELAPVGFVFERTAAYPKALCACGAWNKVLKNGQTRGV</sequence>
<evidence type="ECO:0000313" key="2">
    <source>
        <dbReference type="EMBL" id="CAB5216966.1"/>
    </source>
</evidence>
<dbReference type="SUPFAM" id="SSF53098">
    <property type="entry name" value="Ribonuclease H-like"/>
    <property type="match status" value="1"/>
</dbReference>
<evidence type="ECO:0000259" key="1">
    <source>
        <dbReference type="Pfam" id="PF13482"/>
    </source>
</evidence>
<protein>
    <submittedName>
        <fullName evidence="2">Ribonuclease H-like domain containing protein</fullName>
    </submittedName>
</protein>
<feature type="domain" description="YprB ribonuclease H-like" evidence="1">
    <location>
        <begin position="48"/>
        <end position="191"/>
    </location>
</feature>
<proteinExistence type="predicted"/>
<accession>A0A6J7WQ62</accession>
<dbReference type="InterPro" id="IPR012337">
    <property type="entry name" value="RNaseH-like_sf"/>
</dbReference>